<accession>A0A2N3YFX0</accession>
<sequence length="585" mass="66102">MRGTAHERSALAQFQNGEERLVYARHKAAPGGPLYYLHDGTAAEIRTWAKEHLECFMPTCDARELTTVARSTRRDGFSHRRGAGGHAKEGLFHQQAKALISRWVKEKYAGAVVAQPEQATRSKERRADVMLTWPDGRQVAIEVQYAPLTVAQWKARHESYTEQGLTCVWLLGHIPPHLREARNVRCTSRGSAGAVAFGALHQAMLAAQVPLFWINPIEEQVGTVWIDTDAHECEETFCDWPSDDRMFQIPPQERAESLHSFGFFGIDVLAECEITPDGMQTPTTRRLRAEHAEYLTARKADFDAQAGIREERQRREAQARHEADARQRVAAARIERLLEEDRNVREFLAKYANALDGRWKLSGTYARIIAEHGFVPAVLSTELPNDIGVRGHATHWHALIYEAHILGRPDGQKFTVADCYRTLSRNGFTLHSDGLRRSSAVIDYLKHLAESDLLYVKMSRPRPGQIEYARVYGDCNTATENKRLRDVAKAEREAQQAEREQRSAERQAEIRRRREALALKERQAAREVNRGTTALPTPSPTPKVSSSAPHTETGAVKYTNCLTCGMSLADVLMKRGYHFGCEPRR</sequence>
<keyword evidence="4" id="KW-1185">Reference proteome</keyword>
<gene>
    <name evidence="3" type="ORF">ATL31_0552</name>
</gene>
<dbReference type="InterPro" id="IPR010330">
    <property type="entry name" value="CoiA_nuc"/>
</dbReference>
<evidence type="ECO:0000313" key="3">
    <source>
        <dbReference type="EMBL" id="PKW25752.1"/>
    </source>
</evidence>
<organism evidence="3 4">
    <name type="scientific">Phycicoccus duodecadis</name>
    <dbReference type="NCBI Taxonomy" id="173053"/>
    <lineage>
        <taxon>Bacteria</taxon>
        <taxon>Bacillati</taxon>
        <taxon>Actinomycetota</taxon>
        <taxon>Actinomycetes</taxon>
        <taxon>Micrococcales</taxon>
        <taxon>Intrasporangiaceae</taxon>
        <taxon>Phycicoccus</taxon>
    </lineage>
</organism>
<dbReference type="EMBL" id="PJNE01000001">
    <property type="protein sequence ID" value="PKW25752.1"/>
    <property type="molecule type" value="Genomic_DNA"/>
</dbReference>
<dbReference type="OrthoDB" id="4518752at2"/>
<dbReference type="Pfam" id="PF06054">
    <property type="entry name" value="CoiA_nuc"/>
    <property type="match status" value="1"/>
</dbReference>
<protein>
    <submittedName>
        <fullName evidence="3">Competence protein CoiA-like protein</fullName>
    </submittedName>
</protein>
<reference evidence="3 4" key="1">
    <citation type="submission" date="2017-12" db="EMBL/GenBank/DDBJ databases">
        <title>Sequencing the genomes of 1000 Actinobacteria strains.</title>
        <authorList>
            <person name="Klenk H.-P."/>
        </authorList>
    </citation>
    <scope>NUCLEOTIDE SEQUENCE [LARGE SCALE GENOMIC DNA]</scope>
    <source>
        <strain evidence="3 4">DSM 12806</strain>
    </source>
</reference>
<dbReference type="Proteomes" id="UP000233781">
    <property type="component" value="Unassembled WGS sequence"/>
</dbReference>
<feature type="compositionally biased region" description="Basic and acidic residues" evidence="1">
    <location>
        <begin position="483"/>
        <end position="529"/>
    </location>
</feature>
<name>A0A2N3YFX0_9MICO</name>
<dbReference type="AlphaFoldDB" id="A0A2N3YFX0"/>
<proteinExistence type="predicted"/>
<feature type="domain" description="Competence protein CoiA nuclease-like" evidence="2">
    <location>
        <begin position="89"/>
        <end position="173"/>
    </location>
</feature>
<feature type="region of interest" description="Disordered" evidence="1">
    <location>
        <begin position="483"/>
        <end position="551"/>
    </location>
</feature>
<dbReference type="RefSeq" id="WP_101394434.1">
    <property type="nucleotide sequence ID" value="NZ_PJNE01000001.1"/>
</dbReference>
<evidence type="ECO:0000259" key="2">
    <source>
        <dbReference type="Pfam" id="PF06054"/>
    </source>
</evidence>
<comment type="caution">
    <text evidence="3">The sequence shown here is derived from an EMBL/GenBank/DDBJ whole genome shotgun (WGS) entry which is preliminary data.</text>
</comment>
<evidence type="ECO:0000313" key="4">
    <source>
        <dbReference type="Proteomes" id="UP000233781"/>
    </source>
</evidence>
<evidence type="ECO:0000256" key="1">
    <source>
        <dbReference type="SAM" id="MobiDB-lite"/>
    </source>
</evidence>